<evidence type="ECO:0000256" key="4">
    <source>
        <dbReference type="ARBA" id="ARBA00022840"/>
    </source>
</evidence>
<dbReference type="SMART" id="SM00220">
    <property type="entry name" value="S_TKc"/>
    <property type="match status" value="1"/>
</dbReference>
<gene>
    <name evidence="6" type="ORF">PPENT_87.1.T0020334</name>
</gene>
<dbReference type="AlphaFoldDB" id="A0A8S1S1E8"/>
<dbReference type="Proteomes" id="UP000689195">
    <property type="component" value="Unassembled WGS sequence"/>
</dbReference>
<keyword evidence="7" id="KW-1185">Reference proteome</keyword>
<dbReference type="PANTHER" id="PTHR24348">
    <property type="entry name" value="SERINE/THREONINE-PROTEIN KINASE UNC-51-RELATED"/>
    <property type="match status" value="1"/>
</dbReference>
<dbReference type="EMBL" id="CAJJDO010000002">
    <property type="protein sequence ID" value="CAD8133300.1"/>
    <property type="molecule type" value="Genomic_DNA"/>
</dbReference>
<dbReference type="PANTHER" id="PTHR24348:SF22">
    <property type="entry name" value="NON-SPECIFIC SERINE_THREONINE PROTEIN KINASE"/>
    <property type="match status" value="1"/>
</dbReference>
<reference evidence="6" key="1">
    <citation type="submission" date="2021-01" db="EMBL/GenBank/DDBJ databases">
        <authorList>
            <consortium name="Genoscope - CEA"/>
            <person name="William W."/>
        </authorList>
    </citation>
    <scope>NUCLEOTIDE SEQUENCE</scope>
</reference>
<dbReference type="PROSITE" id="PS50011">
    <property type="entry name" value="PROTEIN_KINASE_DOM"/>
    <property type="match status" value="1"/>
</dbReference>
<evidence type="ECO:0000256" key="1">
    <source>
        <dbReference type="ARBA" id="ARBA00022679"/>
    </source>
</evidence>
<keyword evidence="4" id="KW-0067">ATP-binding</keyword>
<dbReference type="GO" id="GO:0005829">
    <property type="term" value="C:cytosol"/>
    <property type="evidence" value="ECO:0007669"/>
    <property type="project" value="TreeGrafter"/>
</dbReference>
<dbReference type="InterPro" id="IPR000719">
    <property type="entry name" value="Prot_kinase_dom"/>
</dbReference>
<keyword evidence="3" id="KW-0418">Kinase</keyword>
<protein>
    <recommendedName>
        <fullName evidence="5">Protein kinase domain-containing protein</fullName>
    </recommendedName>
</protein>
<evidence type="ECO:0000256" key="2">
    <source>
        <dbReference type="ARBA" id="ARBA00022741"/>
    </source>
</evidence>
<dbReference type="GO" id="GO:0004674">
    <property type="term" value="F:protein serine/threonine kinase activity"/>
    <property type="evidence" value="ECO:0007669"/>
    <property type="project" value="InterPro"/>
</dbReference>
<evidence type="ECO:0000313" key="7">
    <source>
        <dbReference type="Proteomes" id="UP000689195"/>
    </source>
</evidence>
<dbReference type="GO" id="GO:0016020">
    <property type="term" value="C:membrane"/>
    <property type="evidence" value="ECO:0007669"/>
    <property type="project" value="TreeGrafter"/>
</dbReference>
<dbReference type="Pfam" id="PF00069">
    <property type="entry name" value="Pkinase"/>
    <property type="match status" value="1"/>
</dbReference>
<proteinExistence type="predicted"/>
<dbReference type="InterPro" id="IPR045269">
    <property type="entry name" value="Atg1-like"/>
</dbReference>
<evidence type="ECO:0000256" key="3">
    <source>
        <dbReference type="ARBA" id="ARBA00022777"/>
    </source>
</evidence>
<organism evidence="6 7">
    <name type="scientific">Paramecium pentaurelia</name>
    <dbReference type="NCBI Taxonomy" id="43138"/>
    <lineage>
        <taxon>Eukaryota</taxon>
        <taxon>Sar</taxon>
        <taxon>Alveolata</taxon>
        <taxon>Ciliophora</taxon>
        <taxon>Intramacronucleata</taxon>
        <taxon>Oligohymenophorea</taxon>
        <taxon>Peniculida</taxon>
        <taxon>Parameciidae</taxon>
        <taxon>Paramecium</taxon>
    </lineage>
</organism>
<dbReference type="GO" id="GO:0000045">
    <property type="term" value="P:autophagosome assembly"/>
    <property type="evidence" value="ECO:0007669"/>
    <property type="project" value="TreeGrafter"/>
</dbReference>
<dbReference type="GO" id="GO:0000407">
    <property type="term" value="C:phagophore assembly site"/>
    <property type="evidence" value="ECO:0007669"/>
    <property type="project" value="TreeGrafter"/>
</dbReference>
<keyword evidence="1" id="KW-0808">Transferase</keyword>
<dbReference type="GO" id="GO:0010506">
    <property type="term" value="P:regulation of autophagy"/>
    <property type="evidence" value="ECO:0007669"/>
    <property type="project" value="InterPro"/>
</dbReference>
<dbReference type="OrthoDB" id="295697at2759"/>
<accession>A0A8S1S1E8</accession>
<evidence type="ECO:0000313" key="6">
    <source>
        <dbReference type="EMBL" id="CAD8133300.1"/>
    </source>
</evidence>
<keyword evidence="2" id="KW-0547">Nucleotide-binding</keyword>
<evidence type="ECO:0000259" key="5">
    <source>
        <dbReference type="PROSITE" id="PS50011"/>
    </source>
</evidence>
<dbReference type="GO" id="GO:0005776">
    <property type="term" value="C:autophagosome"/>
    <property type="evidence" value="ECO:0007669"/>
    <property type="project" value="TreeGrafter"/>
</dbReference>
<name>A0A8S1S1E8_9CILI</name>
<dbReference type="GO" id="GO:0005524">
    <property type="term" value="F:ATP binding"/>
    <property type="evidence" value="ECO:0007669"/>
    <property type="project" value="UniProtKB-KW"/>
</dbReference>
<feature type="domain" description="Protein kinase" evidence="5">
    <location>
        <begin position="30"/>
        <end position="304"/>
    </location>
</feature>
<comment type="caution">
    <text evidence="6">The sequence shown here is derived from an EMBL/GenBank/DDBJ whole genome shotgun (WGS) entry which is preliminary data.</text>
</comment>
<sequence>MQNKDQGLFKSVAINNIVYLNLERGLVYIPNKKVGEDAGNNGEVFKGYIGYNTDKQIECCVKKFSIPTYDKQMYEKLHQELIFGRQLVHKNIVKFYECSRSDNNFYMFMEYCNGGSLAERMSLGYEDSLMSTKIFSEVEAINIIQQIIDALIYMKELSYEGKVGAVHRDIKPDNIMFQNDIPKLIDFGMARFMDKQTITHYKGSPIYMSPQNLRNEKYDLEKNDVWGIGIILFQLVEGIYPWRMELNTLEDLQKAQEKIKNNIQFKNKVSEELQGLIRHMLQYDEQDRCDWDQVTNYQIIKPYFSHQNRQQINTINRLVLNYELFEDLQTKLNIEKLGKCFLDLTLTKINNLKEFLPKNSSLEKKIDYLYIKRILQKRKFHTFKSERALKYKLSQRLVKYLEQLILDTIDQVQIKNVQLVCQIIISLYKTDVEFKDDLSLTSLLQLAKL</sequence>